<evidence type="ECO:0000256" key="1">
    <source>
        <dbReference type="SAM" id="SignalP"/>
    </source>
</evidence>
<dbReference type="SUPFAM" id="SSF48726">
    <property type="entry name" value="Immunoglobulin"/>
    <property type="match status" value="1"/>
</dbReference>
<feature type="domain" description="Ig-like" evidence="2">
    <location>
        <begin position="31"/>
        <end position="110"/>
    </location>
</feature>
<dbReference type="PANTHER" id="PTHR13771">
    <property type="entry name" value="INTERCELLULAR ADHESION MOLECULE"/>
    <property type="match status" value="1"/>
</dbReference>
<feature type="signal peptide" evidence="1">
    <location>
        <begin position="1"/>
        <end position="24"/>
    </location>
</feature>
<dbReference type="GO" id="GO:0005178">
    <property type="term" value="F:integrin binding"/>
    <property type="evidence" value="ECO:0007669"/>
    <property type="project" value="InterPro"/>
</dbReference>
<dbReference type="Gene3D" id="2.60.40.10">
    <property type="entry name" value="Immunoglobulins"/>
    <property type="match status" value="1"/>
</dbReference>
<name>A0A8C2S3D7_CAPHI</name>
<evidence type="ECO:0000259" key="2">
    <source>
        <dbReference type="PROSITE" id="PS50835"/>
    </source>
</evidence>
<protein>
    <recommendedName>
        <fullName evidence="2">Ig-like domain-containing protein</fullName>
    </recommendedName>
</protein>
<dbReference type="GO" id="GO:0007155">
    <property type="term" value="P:cell adhesion"/>
    <property type="evidence" value="ECO:0007669"/>
    <property type="project" value="InterPro"/>
</dbReference>
<dbReference type="FunFam" id="2.60.40.10:FF:000625">
    <property type="entry name" value="Vascular cell adhesion molecule 1"/>
    <property type="match status" value="1"/>
</dbReference>
<dbReference type="PROSITE" id="PS50835">
    <property type="entry name" value="IG_LIKE"/>
    <property type="match status" value="1"/>
</dbReference>
<dbReference type="InterPro" id="IPR013783">
    <property type="entry name" value="Ig-like_fold"/>
</dbReference>
<dbReference type="SMART" id="SM00408">
    <property type="entry name" value="IGc2"/>
    <property type="match status" value="1"/>
</dbReference>
<dbReference type="InterPro" id="IPR003598">
    <property type="entry name" value="Ig_sub2"/>
</dbReference>
<sequence>MLRKMFVIFGVSDILWMVFAVSQAFKVDMFPNEYKIFAQIGDSVSLTCSATGCESPSFSWRTQIDSPLNGKVKNEGTTSMLIMDPVSFGNEHQYLCTVTCKDMKREKAIRDIWKMNLICLVNVNK</sequence>
<feature type="chain" id="PRO_5034173986" description="Ig-like domain-containing protein" evidence="1">
    <location>
        <begin position="25"/>
        <end position="125"/>
    </location>
</feature>
<dbReference type="Ensembl" id="ENSCHIT00010053179.1">
    <property type="protein sequence ID" value="ENSCHIP00010037954.1"/>
    <property type="gene ID" value="ENSCHIG00010028148.1"/>
</dbReference>
<dbReference type="InterPro" id="IPR047012">
    <property type="entry name" value="ICAM_VCAM"/>
</dbReference>
<dbReference type="Pfam" id="PF07679">
    <property type="entry name" value="I-set"/>
    <property type="match status" value="1"/>
</dbReference>
<evidence type="ECO:0000313" key="3">
    <source>
        <dbReference type="Ensembl" id="ENSCHIP00010037954.1"/>
    </source>
</evidence>
<reference evidence="3" key="2">
    <citation type="submission" date="2025-08" db="UniProtKB">
        <authorList>
            <consortium name="Ensembl"/>
        </authorList>
    </citation>
    <scope>IDENTIFICATION</scope>
</reference>
<accession>A0A8C2S3D7</accession>
<dbReference type="PANTHER" id="PTHR13771:SF14">
    <property type="entry name" value="VASCULAR CELL ADHESION PROTEIN 1"/>
    <property type="match status" value="1"/>
</dbReference>
<dbReference type="InterPro" id="IPR036179">
    <property type="entry name" value="Ig-like_dom_sf"/>
</dbReference>
<dbReference type="AlphaFoldDB" id="A0A8C2S3D7"/>
<dbReference type="GO" id="GO:0005886">
    <property type="term" value="C:plasma membrane"/>
    <property type="evidence" value="ECO:0007669"/>
    <property type="project" value="TreeGrafter"/>
</dbReference>
<dbReference type="InterPro" id="IPR007110">
    <property type="entry name" value="Ig-like_dom"/>
</dbReference>
<keyword evidence="1" id="KW-0732">Signal</keyword>
<proteinExistence type="predicted"/>
<dbReference type="InterPro" id="IPR013098">
    <property type="entry name" value="Ig_I-set"/>
</dbReference>
<organism evidence="3">
    <name type="scientific">Capra hircus</name>
    <name type="common">Goat</name>
    <dbReference type="NCBI Taxonomy" id="9925"/>
    <lineage>
        <taxon>Eukaryota</taxon>
        <taxon>Metazoa</taxon>
        <taxon>Chordata</taxon>
        <taxon>Craniata</taxon>
        <taxon>Vertebrata</taxon>
        <taxon>Euteleostomi</taxon>
        <taxon>Mammalia</taxon>
        <taxon>Eutheria</taxon>
        <taxon>Laurasiatheria</taxon>
        <taxon>Artiodactyla</taxon>
        <taxon>Ruminantia</taxon>
        <taxon>Pecora</taxon>
        <taxon>Bovidae</taxon>
        <taxon>Caprinae</taxon>
        <taxon>Capra</taxon>
    </lineage>
</organism>
<reference evidence="3" key="1">
    <citation type="submission" date="2019-03" db="EMBL/GenBank/DDBJ databases">
        <title>Genome sequencing and reference-guided assembly of Black Bengal Goat (Capra hircus).</title>
        <authorList>
            <person name="Siddiki A.Z."/>
            <person name="Baten A."/>
            <person name="Billah M."/>
            <person name="Alam M.A.U."/>
            <person name="Shawrob K.S.M."/>
            <person name="Saha S."/>
            <person name="Chowdhury M."/>
            <person name="Rahman A.H."/>
            <person name="Stear M."/>
            <person name="Miah G."/>
            <person name="Das G.B."/>
            <person name="Hossain M.M."/>
            <person name="Kumkum M."/>
            <person name="Islam M.S."/>
            <person name="Mollah A.M."/>
            <person name="Ahsan A."/>
            <person name="Tusar F."/>
            <person name="Khan M.K.I."/>
        </authorList>
    </citation>
    <scope>NUCLEOTIDE SEQUENCE [LARGE SCALE GENOMIC DNA]</scope>
</reference>